<name>A0ABX1AFX2_9ACTN</name>
<accession>A0ABX1AFX2</accession>
<dbReference type="Proteomes" id="UP000746503">
    <property type="component" value="Unassembled WGS sequence"/>
</dbReference>
<evidence type="ECO:0000313" key="2">
    <source>
        <dbReference type="EMBL" id="NJP64789.1"/>
    </source>
</evidence>
<sequence>MPRKKNPPAPPPNDTTQHNCGDCKDGTVTTTVLVGRSRRKVGEQTSLCLSCLGTGNPT</sequence>
<gene>
    <name evidence="2" type="ORF">HCJ92_00410</name>
</gene>
<evidence type="ECO:0000313" key="3">
    <source>
        <dbReference type="Proteomes" id="UP000746503"/>
    </source>
</evidence>
<comment type="caution">
    <text evidence="2">The sequence shown here is derived from an EMBL/GenBank/DDBJ whole genome shotgun (WGS) entry which is preliminary data.</text>
</comment>
<reference evidence="2 3" key="1">
    <citation type="submission" date="2020-03" db="EMBL/GenBank/DDBJ databases">
        <title>Draft genome of Streptomyces sp. ventii, isolated from the Axial Seamount in the Pacific Ocean, and resequencing of the two type strains Streptomyces lonarensis strain NCL 716 and Streptomyces bohaiensis strain 11A07.</title>
        <authorList>
            <person name="Loughran R.M."/>
            <person name="Pfannmuller K.M."/>
            <person name="Wasson B.J."/>
            <person name="Deadmond M.C."/>
            <person name="Paddock B.E."/>
            <person name="Koyack M.J."/>
            <person name="Gallegos D.A."/>
            <person name="Mitchell E.A."/>
            <person name="Ushijima B."/>
            <person name="Saw J.H."/>
            <person name="Mcphail K.L."/>
            <person name="Videau P."/>
        </authorList>
    </citation>
    <scope>NUCLEOTIDE SEQUENCE [LARGE SCALE GENOMIC DNA]</scope>
    <source>
        <strain evidence="3">5675061</strain>
    </source>
</reference>
<evidence type="ECO:0008006" key="4">
    <source>
        <dbReference type="Google" id="ProtNLM"/>
    </source>
</evidence>
<keyword evidence="3" id="KW-1185">Reference proteome</keyword>
<evidence type="ECO:0000256" key="1">
    <source>
        <dbReference type="SAM" id="MobiDB-lite"/>
    </source>
</evidence>
<organism evidence="2 3">
    <name type="scientific">Streptomyces spiramenti</name>
    <dbReference type="NCBI Taxonomy" id="2720606"/>
    <lineage>
        <taxon>Bacteria</taxon>
        <taxon>Bacillati</taxon>
        <taxon>Actinomycetota</taxon>
        <taxon>Actinomycetes</taxon>
        <taxon>Kitasatosporales</taxon>
        <taxon>Streptomycetaceae</taxon>
        <taxon>Streptomyces</taxon>
    </lineage>
</organism>
<proteinExistence type="predicted"/>
<dbReference type="EMBL" id="JAAVJB010000002">
    <property type="protein sequence ID" value="NJP64789.1"/>
    <property type="molecule type" value="Genomic_DNA"/>
</dbReference>
<protein>
    <recommendedName>
        <fullName evidence="4">Molecular chaperone DnaJ</fullName>
    </recommendedName>
</protein>
<feature type="region of interest" description="Disordered" evidence="1">
    <location>
        <begin position="1"/>
        <end position="22"/>
    </location>
</feature>
<dbReference type="RefSeq" id="WP_167931316.1">
    <property type="nucleotide sequence ID" value="NZ_JAAVJB010000002.1"/>
</dbReference>